<dbReference type="EMBL" id="UXAV01000042">
    <property type="protein sequence ID" value="VDC29205.1"/>
    <property type="molecule type" value="Genomic_DNA"/>
</dbReference>
<keyword evidence="2" id="KW-0802">TPR repeat</keyword>
<dbReference type="Gene3D" id="1.25.40.10">
    <property type="entry name" value="Tetratricopeptide repeat domain"/>
    <property type="match status" value="3"/>
</dbReference>
<dbReference type="SMART" id="SM00028">
    <property type="entry name" value="TPR"/>
    <property type="match status" value="6"/>
</dbReference>
<accession>A0A3P5XED8</accession>
<reference evidence="3 4" key="1">
    <citation type="submission" date="2018-11" db="EMBL/GenBank/DDBJ databases">
        <authorList>
            <person name="Criscuolo A."/>
        </authorList>
    </citation>
    <scope>NUCLEOTIDE SEQUENCE [LARGE SCALE GENOMIC DNA]</scope>
    <source>
        <strain evidence="3">ATB-66</strain>
    </source>
</reference>
<evidence type="ECO:0000256" key="1">
    <source>
        <dbReference type="ARBA" id="ARBA00022737"/>
    </source>
</evidence>
<dbReference type="RefSeq" id="WP_124070658.1">
    <property type="nucleotide sequence ID" value="NZ_CBCRXF010000001.1"/>
</dbReference>
<keyword evidence="1" id="KW-0677">Repeat</keyword>
<organism evidence="3 4">
    <name type="scientific">Filibacter tadaridae</name>
    <dbReference type="NCBI Taxonomy" id="2483811"/>
    <lineage>
        <taxon>Bacteria</taxon>
        <taxon>Bacillati</taxon>
        <taxon>Bacillota</taxon>
        <taxon>Bacilli</taxon>
        <taxon>Bacillales</taxon>
        <taxon>Caryophanaceae</taxon>
        <taxon>Filibacter</taxon>
    </lineage>
</organism>
<evidence type="ECO:0000313" key="4">
    <source>
        <dbReference type="Proteomes" id="UP000270468"/>
    </source>
</evidence>
<dbReference type="InterPro" id="IPR051012">
    <property type="entry name" value="CellSynth/LPSAsmb/PSIAsmb"/>
</dbReference>
<dbReference type="InterPro" id="IPR011990">
    <property type="entry name" value="TPR-like_helical_dom_sf"/>
</dbReference>
<dbReference type="InterPro" id="IPR019734">
    <property type="entry name" value="TPR_rpt"/>
</dbReference>
<dbReference type="PANTHER" id="PTHR45586">
    <property type="entry name" value="TPR REPEAT-CONTAINING PROTEIN PA4667"/>
    <property type="match status" value="1"/>
</dbReference>
<sequence>MGQLQELEKSMMEGDVETLTHIVDQLNDSIDFDMLYEAANLLASYGFMSEADRLYGTLLLHNPDEAQLKIDRAGTLLELGEEDEALLLLTDVRPDEEEYVQALLALADYYQMSGMAEAALEKIKEAFAIVPHEPIIRFAYAELLLDAGKYGEAVRLYLDLHDETDEIGGVSITSRLAETYSAGAAYEEALPYYEEMLEESASPDTLFGAAFAYFQSGNPERSTVLLENLIEMDPDYFSAYMLLGQSFSSTNNDRKAYEVFKNGMARDEFDKELRLAAGKSALKLGLPDDAEAHLKDALTLDPEYMDAVITLASLYNERTQDSDLLDLLSYTKEDSGDIPLLNAFEAYAYEREERYDDAYESYSKAYDGMQEDYRFLENFTKFLLEEGKHGEAIAIAKELVKLVPDNDQWNAFLEAQNEEEV</sequence>
<evidence type="ECO:0000313" key="3">
    <source>
        <dbReference type="EMBL" id="VDC29205.1"/>
    </source>
</evidence>
<dbReference type="SUPFAM" id="SSF48452">
    <property type="entry name" value="TPR-like"/>
    <property type="match status" value="2"/>
</dbReference>
<gene>
    <name evidence="3" type="ORF">FILTAD_02014</name>
</gene>
<keyword evidence="4" id="KW-1185">Reference proteome</keyword>
<dbReference type="Pfam" id="PF13432">
    <property type="entry name" value="TPR_16"/>
    <property type="match status" value="1"/>
</dbReference>
<dbReference type="AlphaFoldDB" id="A0A3P5XED8"/>
<protein>
    <submittedName>
        <fullName evidence="3">Tetratricopeptide repeat protein</fullName>
    </submittedName>
</protein>
<evidence type="ECO:0000256" key="2">
    <source>
        <dbReference type="ARBA" id="ARBA00022803"/>
    </source>
</evidence>
<proteinExistence type="predicted"/>
<name>A0A3P5XED8_9BACL</name>
<dbReference type="Pfam" id="PF13429">
    <property type="entry name" value="TPR_15"/>
    <property type="match status" value="1"/>
</dbReference>
<dbReference type="OrthoDB" id="2080803at2"/>
<dbReference type="PANTHER" id="PTHR45586:SF15">
    <property type="entry name" value="TPR REPEAT-CONTAINING PROTEIN YPIA"/>
    <property type="match status" value="1"/>
</dbReference>
<dbReference type="Proteomes" id="UP000270468">
    <property type="component" value="Unassembled WGS sequence"/>
</dbReference>